<dbReference type="AlphaFoldDB" id="A0A5C3KX84"/>
<proteinExistence type="predicted"/>
<dbReference type="EMBL" id="ML210200">
    <property type="protein sequence ID" value="TFK24433.1"/>
    <property type="molecule type" value="Genomic_DNA"/>
</dbReference>
<gene>
    <name evidence="1" type="ORF">FA15DRAFT_704537</name>
</gene>
<evidence type="ECO:0000313" key="2">
    <source>
        <dbReference type="Proteomes" id="UP000307440"/>
    </source>
</evidence>
<reference evidence="1 2" key="1">
    <citation type="journal article" date="2019" name="Nat. Ecol. Evol.">
        <title>Megaphylogeny resolves global patterns of mushroom evolution.</title>
        <authorList>
            <person name="Varga T."/>
            <person name="Krizsan K."/>
            <person name="Foldi C."/>
            <person name="Dima B."/>
            <person name="Sanchez-Garcia M."/>
            <person name="Sanchez-Ramirez S."/>
            <person name="Szollosi G.J."/>
            <person name="Szarkandi J.G."/>
            <person name="Papp V."/>
            <person name="Albert L."/>
            <person name="Andreopoulos W."/>
            <person name="Angelini C."/>
            <person name="Antonin V."/>
            <person name="Barry K.W."/>
            <person name="Bougher N.L."/>
            <person name="Buchanan P."/>
            <person name="Buyck B."/>
            <person name="Bense V."/>
            <person name="Catcheside P."/>
            <person name="Chovatia M."/>
            <person name="Cooper J."/>
            <person name="Damon W."/>
            <person name="Desjardin D."/>
            <person name="Finy P."/>
            <person name="Geml J."/>
            <person name="Haridas S."/>
            <person name="Hughes K."/>
            <person name="Justo A."/>
            <person name="Karasinski D."/>
            <person name="Kautmanova I."/>
            <person name="Kiss B."/>
            <person name="Kocsube S."/>
            <person name="Kotiranta H."/>
            <person name="LaButti K.M."/>
            <person name="Lechner B.E."/>
            <person name="Liimatainen K."/>
            <person name="Lipzen A."/>
            <person name="Lukacs Z."/>
            <person name="Mihaltcheva S."/>
            <person name="Morgado L.N."/>
            <person name="Niskanen T."/>
            <person name="Noordeloos M.E."/>
            <person name="Ohm R.A."/>
            <person name="Ortiz-Santana B."/>
            <person name="Ovrebo C."/>
            <person name="Racz N."/>
            <person name="Riley R."/>
            <person name="Savchenko A."/>
            <person name="Shiryaev A."/>
            <person name="Soop K."/>
            <person name="Spirin V."/>
            <person name="Szebenyi C."/>
            <person name="Tomsovsky M."/>
            <person name="Tulloss R.E."/>
            <person name="Uehling J."/>
            <person name="Grigoriev I.V."/>
            <person name="Vagvolgyi C."/>
            <person name="Papp T."/>
            <person name="Martin F.M."/>
            <person name="Miettinen O."/>
            <person name="Hibbett D.S."/>
            <person name="Nagy L.G."/>
        </authorList>
    </citation>
    <scope>NUCLEOTIDE SEQUENCE [LARGE SCALE GENOMIC DNA]</scope>
    <source>
        <strain evidence="1 2">CBS 121175</strain>
    </source>
</reference>
<sequence>MASSPESLSPASSLISYTHSEDEIVDVTVTGVEGDNSANISTSFYPGSHSLESDVILVSNDDVMFCVHTETIANVDKNAFASSMPPHMPFSTGTARGAAISVNEDSTTLSIILHAIYGTSSAHYSLGLEALLKAVNHMPHHGIVPEKLITPTSPLSQQLQSVVPYYPIEIYTLAGHHKLEFLAQRASSHLLSFKMHTLTDGQAEKMGPSYLRRLFNLHLGRLASLKALLTEPPQRHPPSKHCTFHDQERLRRSWSLASAYLLWEARPDLPVGVIQTTLDSLIKVMWCEECKTASKARVRDATFRWASVKVGYFLFPSA</sequence>
<accession>A0A5C3KX84</accession>
<evidence type="ECO:0008006" key="3">
    <source>
        <dbReference type="Google" id="ProtNLM"/>
    </source>
</evidence>
<dbReference type="OrthoDB" id="3265815at2759"/>
<protein>
    <recommendedName>
        <fullName evidence="3">BTB domain-containing protein</fullName>
    </recommendedName>
</protein>
<keyword evidence="2" id="KW-1185">Reference proteome</keyword>
<dbReference type="Proteomes" id="UP000307440">
    <property type="component" value="Unassembled WGS sequence"/>
</dbReference>
<name>A0A5C3KX84_COPMA</name>
<dbReference type="STRING" id="230819.A0A5C3KX84"/>
<evidence type="ECO:0000313" key="1">
    <source>
        <dbReference type="EMBL" id="TFK24433.1"/>
    </source>
</evidence>
<organism evidence="1 2">
    <name type="scientific">Coprinopsis marcescibilis</name>
    <name type="common">Agaric fungus</name>
    <name type="synonym">Psathyrella marcescibilis</name>
    <dbReference type="NCBI Taxonomy" id="230819"/>
    <lineage>
        <taxon>Eukaryota</taxon>
        <taxon>Fungi</taxon>
        <taxon>Dikarya</taxon>
        <taxon>Basidiomycota</taxon>
        <taxon>Agaricomycotina</taxon>
        <taxon>Agaricomycetes</taxon>
        <taxon>Agaricomycetidae</taxon>
        <taxon>Agaricales</taxon>
        <taxon>Agaricineae</taxon>
        <taxon>Psathyrellaceae</taxon>
        <taxon>Coprinopsis</taxon>
    </lineage>
</organism>